<feature type="active site" description="Proton acceptor" evidence="2">
    <location>
        <position position="134"/>
    </location>
</feature>
<dbReference type="GO" id="GO:0008664">
    <property type="term" value="F:RNA 2',3'-cyclic 3'-phosphodiesterase activity"/>
    <property type="evidence" value="ECO:0007669"/>
    <property type="project" value="UniProtKB-EC"/>
</dbReference>
<dbReference type="Gene3D" id="3.90.1140.10">
    <property type="entry name" value="Cyclic phosphodiesterase"/>
    <property type="match status" value="1"/>
</dbReference>
<dbReference type="EC" id="3.1.4.58" evidence="2"/>
<sequence>MSIRSFFAIPLKLGSVRRLADHADSLGALGLQADRQGLLRWSDSDSFHLTLCFLGDISLEQVAALEQRAREALQGQGSFQVQLQGSDYLQVNPELTVLAVLAQADEQLLALQQCMAQVVEQVGLFVDEPDFRPHITLARLKGSDSLDPPPSWPQFEMPLLADSVVLFQSLPGEHGSIYTPLFEVPLTAPLHHDTSVELSEQL</sequence>
<protein>
    <recommendedName>
        <fullName evidence="2">RNA 2',3'-cyclic phosphodiesterase</fullName>
        <shortName evidence="2">RNA 2',3'-CPDase</shortName>
        <ecNumber evidence="2">3.1.4.58</ecNumber>
    </recommendedName>
</protein>
<keyword evidence="1 2" id="KW-0378">Hydrolase</keyword>
<proteinExistence type="inferred from homology"/>
<dbReference type="Pfam" id="PF13563">
    <property type="entry name" value="2_5_RNA_ligase2"/>
    <property type="match status" value="1"/>
</dbReference>
<dbReference type="NCBIfam" id="TIGR02258">
    <property type="entry name" value="2_5_ligase"/>
    <property type="match status" value="1"/>
</dbReference>
<keyword evidence="4" id="KW-1185">Reference proteome</keyword>
<dbReference type="EMBL" id="QQOH01000002">
    <property type="protein sequence ID" value="RDE22522.1"/>
    <property type="molecule type" value="Genomic_DNA"/>
</dbReference>
<name>A0A369WLE3_9GAMM</name>
<feature type="short sequence motif" description="HXTX 1" evidence="2">
    <location>
        <begin position="48"/>
        <end position="51"/>
    </location>
</feature>
<comment type="catalytic activity">
    <reaction evidence="2">
        <text>a 3'-end 2',3'-cyclophospho-ribonucleotide-RNA + H2O = a 3'-end 2'-phospho-ribonucleotide-RNA + H(+)</text>
        <dbReference type="Rhea" id="RHEA:11828"/>
        <dbReference type="Rhea" id="RHEA-COMP:10464"/>
        <dbReference type="Rhea" id="RHEA-COMP:17353"/>
        <dbReference type="ChEBI" id="CHEBI:15377"/>
        <dbReference type="ChEBI" id="CHEBI:15378"/>
        <dbReference type="ChEBI" id="CHEBI:83064"/>
        <dbReference type="ChEBI" id="CHEBI:173113"/>
        <dbReference type="EC" id="3.1.4.58"/>
    </reaction>
</comment>
<gene>
    <name evidence="3" type="primary">thpR</name>
    <name evidence="3" type="ORF">DV711_07965</name>
</gene>
<dbReference type="InterPro" id="IPR004175">
    <property type="entry name" value="RNA_CPDase"/>
</dbReference>
<comment type="caution">
    <text evidence="3">The sequence shown here is derived from an EMBL/GenBank/DDBJ whole genome shotgun (WGS) entry which is preliminary data.</text>
</comment>
<evidence type="ECO:0000256" key="1">
    <source>
        <dbReference type="ARBA" id="ARBA00022801"/>
    </source>
</evidence>
<dbReference type="PANTHER" id="PTHR35561">
    <property type="entry name" value="RNA 2',3'-CYCLIC PHOSPHODIESTERASE"/>
    <property type="match status" value="1"/>
</dbReference>
<dbReference type="InterPro" id="IPR009097">
    <property type="entry name" value="Cyclic_Pdiesterase"/>
</dbReference>
<feature type="active site" description="Proton donor" evidence="2">
    <location>
        <position position="48"/>
    </location>
</feature>
<dbReference type="PANTHER" id="PTHR35561:SF1">
    <property type="entry name" value="RNA 2',3'-CYCLIC PHOSPHODIESTERASE"/>
    <property type="match status" value="1"/>
</dbReference>
<organism evidence="3 4">
    <name type="scientific">Motiliproteus coralliicola</name>
    <dbReference type="NCBI Taxonomy" id="2283196"/>
    <lineage>
        <taxon>Bacteria</taxon>
        <taxon>Pseudomonadati</taxon>
        <taxon>Pseudomonadota</taxon>
        <taxon>Gammaproteobacteria</taxon>
        <taxon>Oceanospirillales</taxon>
        <taxon>Oceanospirillaceae</taxon>
        <taxon>Motiliproteus</taxon>
    </lineage>
</organism>
<reference evidence="3 4" key="1">
    <citation type="submission" date="2018-07" db="EMBL/GenBank/DDBJ databases">
        <title>Motiliproteus coralliicola sp. nov., a bacterium isolated from Coral.</title>
        <authorList>
            <person name="Wang G."/>
        </authorList>
    </citation>
    <scope>NUCLEOTIDE SEQUENCE [LARGE SCALE GENOMIC DNA]</scope>
    <source>
        <strain evidence="3 4">C34</strain>
    </source>
</reference>
<dbReference type="HAMAP" id="MF_01940">
    <property type="entry name" value="RNA_CPDase"/>
    <property type="match status" value="1"/>
</dbReference>
<comment type="function">
    <text evidence="2">Hydrolyzes RNA 2',3'-cyclic phosphodiester to an RNA 2'-phosphomonoester.</text>
</comment>
<evidence type="ECO:0000256" key="2">
    <source>
        <dbReference type="HAMAP-Rule" id="MF_01940"/>
    </source>
</evidence>
<dbReference type="SUPFAM" id="SSF55144">
    <property type="entry name" value="LigT-like"/>
    <property type="match status" value="1"/>
</dbReference>
<feature type="short sequence motif" description="HXTX 2" evidence="2">
    <location>
        <begin position="134"/>
        <end position="137"/>
    </location>
</feature>
<evidence type="ECO:0000313" key="4">
    <source>
        <dbReference type="Proteomes" id="UP000253769"/>
    </source>
</evidence>
<dbReference type="Proteomes" id="UP000253769">
    <property type="component" value="Unassembled WGS sequence"/>
</dbReference>
<comment type="similarity">
    <text evidence="2">Belongs to the 2H phosphoesterase superfamily. ThpR family.</text>
</comment>
<dbReference type="OrthoDB" id="7061261at2"/>
<accession>A0A369WLE3</accession>
<dbReference type="RefSeq" id="WP_114695151.1">
    <property type="nucleotide sequence ID" value="NZ_QQOH01000002.1"/>
</dbReference>
<dbReference type="AlphaFoldDB" id="A0A369WLE3"/>
<dbReference type="GO" id="GO:0004113">
    <property type="term" value="F:2',3'-cyclic-nucleotide 3'-phosphodiesterase activity"/>
    <property type="evidence" value="ECO:0007669"/>
    <property type="project" value="InterPro"/>
</dbReference>
<evidence type="ECO:0000313" key="3">
    <source>
        <dbReference type="EMBL" id="RDE22522.1"/>
    </source>
</evidence>